<proteinExistence type="predicted"/>
<protein>
    <submittedName>
        <fullName evidence="3">Transposase</fullName>
    </submittedName>
</protein>
<dbReference type="PANTHER" id="PTHR33498:SF1">
    <property type="entry name" value="TRANSPOSASE FOR INSERTION SEQUENCE ELEMENT IS1557"/>
    <property type="match status" value="1"/>
</dbReference>
<feature type="domain" description="Transposase IS204/IS1001/IS1096/IS1165 DDE" evidence="1">
    <location>
        <begin position="7"/>
        <end position="110"/>
    </location>
</feature>
<dbReference type="InterPro" id="IPR010332">
    <property type="entry name" value="ATPase_terminase-su_N"/>
</dbReference>
<dbReference type="InterPro" id="IPR047951">
    <property type="entry name" value="Transpos_ISL3"/>
</dbReference>
<gene>
    <name evidence="3" type="ORF">PGH26_07835</name>
</gene>
<evidence type="ECO:0000259" key="1">
    <source>
        <dbReference type="Pfam" id="PF01610"/>
    </source>
</evidence>
<dbReference type="InterPro" id="IPR002560">
    <property type="entry name" value="Transposase_DDE"/>
</dbReference>
<feature type="domain" description="Terminase ATPase subunit N-terminal" evidence="2">
    <location>
        <begin position="139"/>
        <end position="168"/>
    </location>
</feature>
<dbReference type="RefSeq" id="WP_323693486.1">
    <property type="nucleotide sequence ID" value="NZ_CP116341.1"/>
</dbReference>
<accession>A0ABZ0KZS4</accession>
<feature type="domain" description="Transposase IS204/IS1001/IS1096/IS1165 DDE" evidence="1">
    <location>
        <begin position="251"/>
        <end position="365"/>
    </location>
</feature>
<evidence type="ECO:0000313" key="3">
    <source>
        <dbReference type="EMBL" id="WOV85897.1"/>
    </source>
</evidence>
<name>A0ABZ0KZS4_9BACL</name>
<dbReference type="Pfam" id="PF01610">
    <property type="entry name" value="DDE_Tnp_ISL3"/>
    <property type="match status" value="2"/>
</dbReference>
<dbReference type="EMBL" id="CP116341">
    <property type="protein sequence ID" value="WOV85897.1"/>
    <property type="molecule type" value="Genomic_DNA"/>
</dbReference>
<sequence>MRALPFVGIDDFAFKKRLSYGTIFIDLETNKPLGLIPTRDSAEVTKWLLGHPEICLITRDGSRGYAKAVHDASPTIQQVADRWHVLHQLFEASKKAIYSCIPRKWNASSITEDKKVETTLAQESDSVPWNRSEERWQRIQQSQQLFSEGYRVATIARKLGVVRNTVYSDLNQTVPPYEERASPDTAYYPLVSSLVKDKMSSDQIEETCRSQGYTGSLDTLTGMITSARNRSAKLETPGLSFRQKTLRLLWNPDNEDVLEELQSFHPDFLSTFPLIKELSKLIHSFRSLIKEKAADQLPQWIENHKGFENKSIQSFFQGVKNDLDAILLGIRLHWSNGPTEGNVNRLKTLKRLMYGRAGFKVLEKRVLYHL</sequence>
<dbReference type="Proteomes" id="UP001303532">
    <property type="component" value="Chromosome"/>
</dbReference>
<dbReference type="PANTHER" id="PTHR33498">
    <property type="entry name" value="TRANSPOSASE FOR INSERTION SEQUENCE ELEMENT IS1557"/>
    <property type="match status" value="1"/>
</dbReference>
<organism evidence="3 4">
    <name type="scientific">Sporosarcina jeotgali</name>
    <dbReference type="NCBI Taxonomy" id="3020056"/>
    <lineage>
        <taxon>Bacteria</taxon>
        <taxon>Bacillati</taxon>
        <taxon>Bacillota</taxon>
        <taxon>Bacilli</taxon>
        <taxon>Bacillales</taxon>
        <taxon>Caryophanaceae</taxon>
        <taxon>Sporosarcina</taxon>
    </lineage>
</organism>
<reference evidence="3 4" key="1">
    <citation type="submission" date="2023-01" db="EMBL/GenBank/DDBJ databases">
        <title>Sporosarcina sp. nov., isolated from Korean tranditional fermented seafood 'Jeotgal'.</title>
        <authorList>
            <person name="Yang A.-I."/>
        </authorList>
    </citation>
    <scope>NUCLEOTIDE SEQUENCE [LARGE SCALE GENOMIC DNA]</scope>
    <source>
        <strain evidence="3 4">B2O-1</strain>
    </source>
</reference>
<evidence type="ECO:0000259" key="2">
    <source>
        <dbReference type="Pfam" id="PF06056"/>
    </source>
</evidence>
<evidence type="ECO:0000313" key="4">
    <source>
        <dbReference type="Proteomes" id="UP001303532"/>
    </source>
</evidence>
<dbReference type="Pfam" id="PF06056">
    <property type="entry name" value="Terminase_5"/>
    <property type="match status" value="1"/>
</dbReference>
<keyword evidence="4" id="KW-1185">Reference proteome</keyword>